<evidence type="ECO:0000313" key="1">
    <source>
        <dbReference type="EMBL" id="CCE24233.1"/>
    </source>
</evidence>
<dbReference type="PATRIC" id="fig|271065.3.peg.2632"/>
<gene>
    <name evidence="1" type="ordered locus">MEALZ_2558</name>
</gene>
<organism evidence="1 2">
    <name type="scientific">Methylotuvimicrobium alcaliphilum (strain DSM 19304 / NCIMB 14124 / VKM B-2133 / 20Z)</name>
    <name type="common">Methylomicrobium alcaliphilum</name>
    <dbReference type="NCBI Taxonomy" id="1091494"/>
    <lineage>
        <taxon>Bacteria</taxon>
        <taxon>Pseudomonadati</taxon>
        <taxon>Pseudomonadota</taxon>
        <taxon>Gammaproteobacteria</taxon>
        <taxon>Methylococcales</taxon>
        <taxon>Methylococcaceae</taxon>
        <taxon>Methylotuvimicrobium</taxon>
    </lineage>
</organism>
<dbReference type="Proteomes" id="UP000008315">
    <property type="component" value="Chromosome"/>
</dbReference>
<dbReference type="RefSeq" id="WP_014149009.1">
    <property type="nucleotide sequence ID" value="NC_016112.1"/>
</dbReference>
<accession>G4SX77</accession>
<keyword evidence="2" id="KW-1185">Reference proteome</keyword>
<reference evidence="2" key="1">
    <citation type="journal article" date="2012" name="J. Bacteriol.">
        <title>Genome sequence of the haloalkaliphilic methanotrophic bacterium Methylomicrobium alcaliphilum 20Z.</title>
        <authorList>
            <person name="Vuilleumier S."/>
            <person name="Khmelenina V.N."/>
            <person name="Bringel F."/>
            <person name="Reshetnikov A.S."/>
            <person name="Lajus A."/>
            <person name="Mangenot S."/>
            <person name="Rouy Z."/>
            <person name="Op den Camp H.J."/>
            <person name="Jetten M.S."/>
            <person name="Dispirito A.A."/>
            <person name="Dunfield P."/>
            <person name="Klotz M.G."/>
            <person name="Semrau J.D."/>
            <person name="Stein L.Y."/>
            <person name="Barbe V."/>
            <person name="Medigue C."/>
            <person name="Trotsenko Y.A."/>
            <person name="Kalyuzhnaya M.G."/>
        </authorList>
    </citation>
    <scope>NUCLEOTIDE SEQUENCE [LARGE SCALE GENOMIC DNA]</scope>
    <source>
        <strain evidence="2">DSM 19304 / NCIMB 14124 / VKM B-2133 / 20Z</strain>
    </source>
</reference>
<dbReference type="AlphaFoldDB" id="G4SX77"/>
<dbReference type="HOGENOM" id="CLU_2479746_0_0_6"/>
<proteinExistence type="predicted"/>
<dbReference type="EMBL" id="FO082060">
    <property type="protein sequence ID" value="CCE24233.1"/>
    <property type="molecule type" value="Genomic_DNA"/>
</dbReference>
<evidence type="ECO:0000313" key="2">
    <source>
        <dbReference type="Proteomes" id="UP000008315"/>
    </source>
</evidence>
<dbReference type="KEGG" id="mah:MEALZ_2558"/>
<sequence>MTVTAENLFKTAVDTLCKKGQQMKHTEERFLKYCRSYAQGKPMTSLSIAEALGRQDAGRDKVIGLITGQLMRPQSPRPMSGGKVSCL</sequence>
<protein>
    <submittedName>
        <fullName evidence="1">Uncharacterized protein</fullName>
    </submittedName>
</protein>
<name>G4SX77_META2</name>
<dbReference type="STRING" id="1091494.MEALZ_2558"/>